<feature type="region of interest" description="Disordered" evidence="1">
    <location>
        <begin position="271"/>
        <end position="293"/>
    </location>
</feature>
<name>A0AAV8ZXU0_9CUCU</name>
<reference evidence="3" key="1">
    <citation type="journal article" date="2023" name="Insect Mol. Biol.">
        <title>Genome sequencing provides insights into the evolution of gene families encoding plant cell wall-degrading enzymes in longhorned beetles.</title>
        <authorList>
            <person name="Shin N.R."/>
            <person name="Okamura Y."/>
            <person name="Kirsch R."/>
            <person name="Pauchet Y."/>
        </authorList>
    </citation>
    <scope>NUCLEOTIDE SEQUENCE</scope>
    <source>
        <strain evidence="3">RBIC_L_NR</strain>
    </source>
</reference>
<dbReference type="Pfam" id="PF03184">
    <property type="entry name" value="DDE_1"/>
    <property type="match status" value="1"/>
</dbReference>
<gene>
    <name evidence="3" type="ORF">NQ314_000061</name>
</gene>
<dbReference type="GO" id="GO:0003676">
    <property type="term" value="F:nucleic acid binding"/>
    <property type="evidence" value="ECO:0007669"/>
    <property type="project" value="InterPro"/>
</dbReference>
<organism evidence="3 4">
    <name type="scientific">Rhamnusium bicolor</name>
    <dbReference type="NCBI Taxonomy" id="1586634"/>
    <lineage>
        <taxon>Eukaryota</taxon>
        <taxon>Metazoa</taxon>
        <taxon>Ecdysozoa</taxon>
        <taxon>Arthropoda</taxon>
        <taxon>Hexapoda</taxon>
        <taxon>Insecta</taxon>
        <taxon>Pterygota</taxon>
        <taxon>Neoptera</taxon>
        <taxon>Endopterygota</taxon>
        <taxon>Coleoptera</taxon>
        <taxon>Polyphaga</taxon>
        <taxon>Cucujiformia</taxon>
        <taxon>Chrysomeloidea</taxon>
        <taxon>Cerambycidae</taxon>
        <taxon>Lepturinae</taxon>
        <taxon>Rhagiini</taxon>
        <taxon>Rhamnusium</taxon>
    </lineage>
</organism>
<protein>
    <recommendedName>
        <fullName evidence="2">DDE-1 domain-containing protein</fullName>
    </recommendedName>
</protein>
<accession>A0AAV8ZXU0</accession>
<feature type="domain" description="DDE-1" evidence="2">
    <location>
        <begin position="11"/>
        <end position="51"/>
    </location>
</feature>
<feature type="compositionally biased region" description="Polar residues" evidence="1">
    <location>
        <begin position="231"/>
        <end position="241"/>
    </location>
</feature>
<proteinExistence type="predicted"/>
<sequence>MPQFYSSLRLCEENNIAFVCLPANSTHLTQPLDIAYFRPLKIKWREVLTLWKESDSGKKLNALPKDQFPALLKRALEELEPAVSQNLQLGFRKAGIFPINKDAILNRLPNQDRDVDLDLIGEVFFNRLQDKRQELTPNRTNRRKKLTVPPGQSINPDALEVIEIRPQQLSRKKKKRPKKQLPSSPETSSDEDDNFSLASSGNSLESFSSLDNIDENSSSYHLPEIDKSIQPGPSSSLPENESILSQEELFRPLDMDETITSFDLMSAKESTSQPGASISVSENVPVQTGGSSRMDEMEIGDHVIVIWNKTEYPGVIASKNSEGAYVNCMEKKSKGWKWPKFKDLQKINSPKNVGKGVFLVPELIY</sequence>
<evidence type="ECO:0000259" key="2">
    <source>
        <dbReference type="Pfam" id="PF03184"/>
    </source>
</evidence>
<evidence type="ECO:0000313" key="4">
    <source>
        <dbReference type="Proteomes" id="UP001162156"/>
    </source>
</evidence>
<dbReference type="AlphaFoldDB" id="A0AAV8ZXU0"/>
<dbReference type="InterPro" id="IPR004875">
    <property type="entry name" value="DDE_SF_endonuclease_dom"/>
</dbReference>
<feature type="compositionally biased region" description="Low complexity" evidence="1">
    <location>
        <begin position="196"/>
        <end position="210"/>
    </location>
</feature>
<evidence type="ECO:0000256" key="1">
    <source>
        <dbReference type="SAM" id="MobiDB-lite"/>
    </source>
</evidence>
<comment type="caution">
    <text evidence="3">The sequence shown here is derived from an EMBL/GenBank/DDBJ whole genome shotgun (WGS) entry which is preliminary data.</text>
</comment>
<keyword evidence="4" id="KW-1185">Reference proteome</keyword>
<feature type="compositionally biased region" description="Polar residues" evidence="1">
    <location>
        <begin position="271"/>
        <end position="291"/>
    </location>
</feature>
<feature type="compositionally biased region" description="Basic residues" evidence="1">
    <location>
        <begin position="170"/>
        <end position="179"/>
    </location>
</feature>
<evidence type="ECO:0000313" key="3">
    <source>
        <dbReference type="EMBL" id="KAJ8972694.1"/>
    </source>
</evidence>
<feature type="region of interest" description="Disordered" evidence="1">
    <location>
        <begin position="134"/>
        <end position="241"/>
    </location>
</feature>
<dbReference type="Proteomes" id="UP001162156">
    <property type="component" value="Unassembled WGS sequence"/>
</dbReference>
<dbReference type="EMBL" id="JANEYF010000025">
    <property type="protein sequence ID" value="KAJ8972694.1"/>
    <property type="molecule type" value="Genomic_DNA"/>
</dbReference>